<dbReference type="RefSeq" id="WP_052591733.1">
    <property type="nucleotide sequence ID" value="NZ_CP011112.1"/>
</dbReference>
<comment type="similarity">
    <text evidence="1 2">Belongs to the UPF0102 family.</text>
</comment>
<accession>A0A0K1JI54</accession>
<name>A0A0K1JI54_9MICO</name>
<dbReference type="KEGG" id="lmoi:VV02_11905"/>
<dbReference type="NCBIfam" id="TIGR00252">
    <property type="entry name" value="YraN family protein"/>
    <property type="match status" value="1"/>
</dbReference>
<dbReference type="PANTHER" id="PTHR34039">
    <property type="entry name" value="UPF0102 PROTEIN YRAN"/>
    <property type="match status" value="1"/>
</dbReference>
<dbReference type="EMBL" id="CP011112">
    <property type="protein sequence ID" value="AKU16402.1"/>
    <property type="molecule type" value="Genomic_DNA"/>
</dbReference>
<dbReference type="AlphaFoldDB" id="A0A0K1JI54"/>
<dbReference type="STRING" id="571913.VV02_11905"/>
<dbReference type="Gene3D" id="3.40.1350.10">
    <property type="match status" value="1"/>
</dbReference>
<dbReference type="Proteomes" id="UP000066480">
    <property type="component" value="Chromosome"/>
</dbReference>
<dbReference type="OrthoDB" id="9794876at2"/>
<dbReference type="HAMAP" id="MF_00048">
    <property type="entry name" value="UPF0102"/>
    <property type="match status" value="1"/>
</dbReference>
<dbReference type="Pfam" id="PF02021">
    <property type="entry name" value="UPF0102"/>
    <property type="match status" value="1"/>
</dbReference>
<evidence type="ECO:0000313" key="4">
    <source>
        <dbReference type="Proteomes" id="UP000066480"/>
    </source>
</evidence>
<evidence type="ECO:0000256" key="1">
    <source>
        <dbReference type="ARBA" id="ARBA00006738"/>
    </source>
</evidence>
<sequence length="128" mass="14036">MAPKTGTSAARQAVGHYGENVAAGYLQDKGLRIVERNWRCAAGEIDIVAYDDATACLVVVEVKTRRSETYGSPLEAVTWSKAARLRRLAASWLEEHRARPASVRIDVIGVIRPRRGPARVTHVQDVTA</sequence>
<reference evidence="3 4" key="1">
    <citation type="submission" date="2015-03" db="EMBL/GenBank/DDBJ databases">
        <title>Luteipulveratus halotolerans sp. nov., a novel actinobacterium (Dermacoccaceae) from Sarawak, Malaysia.</title>
        <authorList>
            <person name="Juboi H."/>
            <person name="Basik A."/>
            <person name="Shamsul S.S."/>
            <person name="Arnold P."/>
            <person name="Schmitt E.K."/>
            <person name="Sanglier J.-J."/>
            <person name="Yeo T."/>
        </authorList>
    </citation>
    <scope>NUCLEOTIDE SEQUENCE [LARGE SCALE GENOMIC DNA]</scope>
    <source>
        <strain evidence="3 4">MN07-A0370</strain>
    </source>
</reference>
<organism evidence="3 4">
    <name type="scientific">Luteipulveratus mongoliensis</name>
    <dbReference type="NCBI Taxonomy" id="571913"/>
    <lineage>
        <taxon>Bacteria</taxon>
        <taxon>Bacillati</taxon>
        <taxon>Actinomycetota</taxon>
        <taxon>Actinomycetes</taxon>
        <taxon>Micrococcales</taxon>
        <taxon>Dermacoccaceae</taxon>
        <taxon>Luteipulveratus</taxon>
    </lineage>
</organism>
<protein>
    <recommendedName>
        <fullName evidence="2">UPF0102 protein VV02_11905</fullName>
    </recommendedName>
</protein>
<gene>
    <name evidence="3" type="ORF">VV02_11905</name>
</gene>
<dbReference type="InterPro" id="IPR003509">
    <property type="entry name" value="UPF0102_YraN-like"/>
</dbReference>
<proteinExistence type="inferred from homology"/>
<dbReference type="NCBIfam" id="NF009150">
    <property type="entry name" value="PRK12497.1-3"/>
    <property type="match status" value="1"/>
</dbReference>
<keyword evidence="4" id="KW-1185">Reference proteome</keyword>
<dbReference type="PANTHER" id="PTHR34039:SF1">
    <property type="entry name" value="UPF0102 PROTEIN YRAN"/>
    <property type="match status" value="1"/>
</dbReference>
<evidence type="ECO:0000313" key="3">
    <source>
        <dbReference type="EMBL" id="AKU16402.1"/>
    </source>
</evidence>
<evidence type="ECO:0000256" key="2">
    <source>
        <dbReference type="HAMAP-Rule" id="MF_00048"/>
    </source>
</evidence>
<dbReference type="SUPFAM" id="SSF52980">
    <property type="entry name" value="Restriction endonuclease-like"/>
    <property type="match status" value="1"/>
</dbReference>
<dbReference type="NCBIfam" id="NF009154">
    <property type="entry name" value="PRK12497.3-3"/>
    <property type="match status" value="1"/>
</dbReference>
<dbReference type="InterPro" id="IPR011335">
    <property type="entry name" value="Restrct_endonuc-II-like"/>
</dbReference>
<dbReference type="InterPro" id="IPR011856">
    <property type="entry name" value="tRNA_endonuc-like_dom_sf"/>
</dbReference>
<dbReference type="CDD" id="cd20736">
    <property type="entry name" value="PoNe_Nuclease"/>
    <property type="match status" value="1"/>
</dbReference>
<dbReference type="GO" id="GO:0003676">
    <property type="term" value="F:nucleic acid binding"/>
    <property type="evidence" value="ECO:0007669"/>
    <property type="project" value="InterPro"/>
</dbReference>